<dbReference type="Proteomes" id="UP000587477">
    <property type="component" value="Chromosome"/>
</dbReference>
<dbReference type="AlphaFoldDB" id="A0A7W4LV71"/>
<organism evidence="1 2">
    <name type="scientific">Bacillus velezensis</name>
    <dbReference type="NCBI Taxonomy" id="492670"/>
    <lineage>
        <taxon>Bacteria</taxon>
        <taxon>Bacillati</taxon>
        <taxon>Bacillota</taxon>
        <taxon>Bacilli</taxon>
        <taxon>Bacillales</taxon>
        <taxon>Bacillaceae</taxon>
        <taxon>Bacillus</taxon>
        <taxon>Bacillus amyloliquefaciens group</taxon>
    </lineage>
</organism>
<name>A0A7W4LV71_BACVE</name>
<reference evidence="2" key="1">
    <citation type="submission" date="2020-10" db="EMBL/GenBank/DDBJ databases">
        <title>Complete genome sequence of Bacillus velezensis NST6.</title>
        <authorList>
            <person name="Choi J."/>
        </authorList>
    </citation>
    <scope>NUCLEOTIDE SEQUENCE [LARGE SCALE GENOMIC DNA]</scope>
    <source>
        <strain evidence="2">NST6</strain>
    </source>
</reference>
<sequence length="45" mass="5443">MHKKEGRRKQPLFFVLLWNFTKLVETLSTPYDLYPYTYSTTDQEG</sequence>
<accession>A0A7W4LV71</accession>
<proteinExistence type="predicted"/>
<dbReference type="EMBL" id="CP063687">
    <property type="protein sequence ID" value="QOY27184.1"/>
    <property type="molecule type" value="Genomic_DNA"/>
</dbReference>
<gene>
    <name evidence="1" type="ORF">BACVE_002195</name>
</gene>
<protein>
    <submittedName>
        <fullName evidence="1">Uncharacterized protein</fullName>
    </submittedName>
</protein>
<evidence type="ECO:0000313" key="2">
    <source>
        <dbReference type="Proteomes" id="UP000587477"/>
    </source>
</evidence>
<evidence type="ECO:0000313" key="1">
    <source>
        <dbReference type="EMBL" id="QOY27184.1"/>
    </source>
</evidence>